<organism evidence="1 2">
    <name type="scientific">Streptomyces mashuensis</name>
    <dbReference type="NCBI Taxonomy" id="33904"/>
    <lineage>
        <taxon>Bacteria</taxon>
        <taxon>Bacillati</taxon>
        <taxon>Actinomycetota</taxon>
        <taxon>Actinomycetes</taxon>
        <taxon>Kitasatosporales</taxon>
        <taxon>Streptomycetaceae</taxon>
        <taxon>Streptomyces</taxon>
    </lineage>
</organism>
<dbReference type="EMBL" id="BNBD01000011">
    <property type="protein sequence ID" value="GHF61650.1"/>
    <property type="molecule type" value="Genomic_DNA"/>
</dbReference>
<dbReference type="AlphaFoldDB" id="A0A919B720"/>
<comment type="caution">
    <text evidence="1">The sequence shown here is derived from an EMBL/GenBank/DDBJ whole genome shotgun (WGS) entry which is preliminary data.</text>
</comment>
<reference evidence="1" key="2">
    <citation type="submission" date="2020-09" db="EMBL/GenBank/DDBJ databases">
        <authorList>
            <person name="Sun Q."/>
            <person name="Ohkuma M."/>
        </authorList>
    </citation>
    <scope>NUCLEOTIDE SEQUENCE</scope>
    <source>
        <strain evidence="1">JCM 4059</strain>
    </source>
</reference>
<gene>
    <name evidence="1" type="ORF">GCM10010218_48990</name>
</gene>
<dbReference type="Proteomes" id="UP000638313">
    <property type="component" value="Unassembled WGS sequence"/>
</dbReference>
<accession>A0A919B720</accession>
<evidence type="ECO:0000313" key="1">
    <source>
        <dbReference type="EMBL" id="GHF61650.1"/>
    </source>
</evidence>
<proteinExistence type="predicted"/>
<name>A0A919B720_9ACTN</name>
<protein>
    <submittedName>
        <fullName evidence="1">Uncharacterized protein</fullName>
    </submittedName>
</protein>
<keyword evidence="2" id="KW-1185">Reference proteome</keyword>
<evidence type="ECO:0000313" key="2">
    <source>
        <dbReference type="Proteomes" id="UP000638313"/>
    </source>
</evidence>
<reference evidence="1" key="1">
    <citation type="journal article" date="2014" name="Int. J. Syst. Evol. Microbiol.">
        <title>Complete genome sequence of Corynebacterium casei LMG S-19264T (=DSM 44701T), isolated from a smear-ripened cheese.</title>
        <authorList>
            <consortium name="US DOE Joint Genome Institute (JGI-PGF)"/>
            <person name="Walter F."/>
            <person name="Albersmeier A."/>
            <person name="Kalinowski J."/>
            <person name="Ruckert C."/>
        </authorList>
    </citation>
    <scope>NUCLEOTIDE SEQUENCE</scope>
    <source>
        <strain evidence="1">JCM 4059</strain>
    </source>
</reference>
<sequence>MLCRFAAPFYRGGSPVAGIRHLSKEEVTVSAKASIQPSRGDYVRDAKTGLVGIVMDLMAGQYWLRPVGGGQEWAARPADLREITQAELLSARVAAANRQRQACGRA</sequence>